<gene>
    <name evidence="1" type="ORF">PACLA_8A023804</name>
</gene>
<protein>
    <submittedName>
        <fullName evidence="1">Uncharacterized protein</fullName>
    </submittedName>
</protein>
<dbReference type="EMBL" id="CACRXK020010746">
    <property type="protein sequence ID" value="CAB4020036.1"/>
    <property type="molecule type" value="Genomic_DNA"/>
</dbReference>
<dbReference type="Proteomes" id="UP001152795">
    <property type="component" value="Unassembled WGS sequence"/>
</dbReference>
<name>A0A7D9EXI1_PARCT</name>
<keyword evidence="2" id="KW-1185">Reference proteome</keyword>
<proteinExistence type="predicted"/>
<reference evidence="1" key="1">
    <citation type="submission" date="2020-04" db="EMBL/GenBank/DDBJ databases">
        <authorList>
            <person name="Alioto T."/>
            <person name="Alioto T."/>
            <person name="Gomez Garrido J."/>
        </authorList>
    </citation>
    <scope>NUCLEOTIDE SEQUENCE</scope>
    <source>
        <strain evidence="1">A484AB</strain>
    </source>
</reference>
<evidence type="ECO:0000313" key="1">
    <source>
        <dbReference type="EMBL" id="CAB4020036.1"/>
    </source>
</evidence>
<dbReference type="OrthoDB" id="5965233at2759"/>
<sequence length="99" mass="11821">MAETQREDIDAPHLDVEKAWEKAKLLKQDLDKGDGWTRRYQIVNEYNCWTKTFPNEEVPVKVLYRFENMPMSAEKFIEMMSPDKMDLREKWENTTTTCG</sequence>
<evidence type="ECO:0000313" key="2">
    <source>
        <dbReference type="Proteomes" id="UP001152795"/>
    </source>
</evidence>
<dbReference type="AlphaFoldDB" id="A0A7D9EXI1"/>
<organism evidence="1 2">
    <name type="scientific">Paramuricea clavata</name>
    <name type="common">Red gorgonian</name>
    <name type="synonym">Violescent sea-whip</name>
    <dbReference type="NCBI Taxonomy" id="317549"/>
    <lineage>
        <taxon>Eukaryota</taxon>
        <taxon>Metazoa</taxon>
        <taxon>Cnidaria</taxon>
        <taxon>Anthozoa</taxon>
        <taxon>Octocorallia</taxon>
        <taxon>Malacalcyonacea</taxon>
        <taxon>Plexauridae</taxon>
        <taxon>Paramuricea</taxon>
    </lineage>
</organism>
<accession>A0A7D9EXI1</accession>
<comment type="caution">
    <text evidence="1">The sequence shown here is derived from an EMBL/GenBank/DDBJ whole genome shotgun (WGS) entry which is preliminary data.</text>
</comment>